<evidence type="ECO:0000256" key="3">
    <source>
        <dbReference type="ARBA" id="ARBA00029447"/>
    </source>
</evidence>
<reference evidence="9" key="1">
    <citation type="submission" date="2006-07" db="EMBL/GenBank/DDBJ databases">
        <title>Complete sequence of Thiomicrospira crunogena XCL-2.</title>
        <authorList>
            <consortium name="US DOE Joint Genome Institute"/>
            <person name="Copeland A."/>
            <person name="Lucas S."/>
            <person name="Lapidus A."/>
            <person name="Barry K."/>
            <person name="Detter J.C."/>
            <person name="Glavina del Rio T."/>
            <person name="Hammon N."/>
            <person name="Israni S."/>
            <person name="Dalin E."/>
            <person name="Tice H."/>
            <person name="Pitluck S."/>
            <person name="Chain P."/>
            <person name="Malfatti S."/>
            <person name="Shin M."/>
            <person name="Vergez L."/>
            <person name="Schmutz J."/>
            <person name="Larimer F."/>
            <person name="Land M."/>
            <person name="Hauser L."/>
            <person name="Kyrpides N."/>
            <person name="Lykidis A."/>
            <person name="Scott K.M."/>
            <person name="Sievert S."/>
            <person name="Kerfeld C."/>
            <person name="Freyermuth S."/>
            <person name="Dobrinski K."/>
            <person name="Boller A."/>
            <person name="Fitzpatrick K."/>
            <person name="Thoma P."/>
            <person name="Moore J."/>
            <person name="Richardson P."/>
        </authorList>
    </citation>
    <scope>NUCLEOTIDE SEQUENCE</scope>
    <source>
        <strain evidence="9">XCL-2</strain>
    </source>
</reference>
<dbReference type="Pfam" id="PF18947">
    <property type="entry name" value="HAMP_2"/>
    <property type="match status" value="1"/>
</dbReference>
<gene>
    <name evidence="9" type="ordered locus">Tcr_1394</name>
</gene>
<dbReference type="GO" id="GO:0007165">
    <property type="term" value="P:signal transduction"/>
    <property type="evidence" value="ECO:0007669"/>
    <property type="project" value="UniProtKB-KW"/>
</dbReference>
<comment type="similarity">
    <text evidence="3">Belongs to the methyl-accepting chemotaxis (MCP) protein family.</text>
</comment>
<organism evidence="9">
    <name type="scientific">Hydrogenovibrio crunogenus (strain DSM 25203 / XCL-2)</name>
    <name type="common">Thiomicrospira crunogena</name>
    <dbReference type="NCBI Taxonomy" id="317025"/>
    <lineage>
        <taxon>Bacteria</taxon>
        <taxon>Pseudomonadati</taxon>
        <taxon>Pseudomonadota</taxon>
        <taxon>Gammaproteobacteria</taxon>
        <taxon>Thiotrichales</taxon>
        <taxon>Piscirickettsiaceae</taxon>
        <taxon>Hydrogenovibrio</taxon>
    </lineage>
</organism>
<dbReference type="STRING" id="317025.Tcr_1394"/>
<name>Q31FT4_HYDCU</name>
<dbReference type="InterPro" id="IPR032255">
    <property type="entry name" value="HBM"/>
</dbReference>
<dbReference type="PANTHER" id="PTHR43531:SF14">
    <property type="entry name" value="METHYL-ACCEPTING CHEMOTAXIS PROTEIN I-RELATED"/>
    <property type="match status" value="1"/>
</dbReference>
<dbReference type="GO" id="GO:0006935">
    <property type="term" value="P:chemotaxis"/>
    <property type="evidence" value="ECO:0007669"/>
    <property type="project" value="InterPro"/>
</dbReference>
<dbReference type="KEGG" id="tcx:Tcr_1394"/>
<keyword evidence="6" id="KW-0812">Transmembrane</keyword>
<dbReference type="Gene3D" id="1.20.1440.210">
    <property type="match status" value="1"/>
</dbReference>
<dbReference type="Gene3D" id="1.10.287.950">
    <property type="entry name" value="Methyl-accepting chemotaxis protein"/>
    <property type="match status" value="1"/>
</dbReference>
<dbReference type="SUPFAM" id="SSF58104">
    <property type="entry name" value="Methyl-accepting chemotaxis protein (MCP) signaling domain"/>
    <property type="match status" value="1"/>
</dbReference>
<evidence type="ECO:0000256" key="2">
    <source>
        <dbReference type="ARBA" id="ARBA00023224"/>
    </source>
</evidence>
<accession>Q31FT4</accession>
<feature type="coiled-coil region" evidence="5">
    <location>
        <begin position="89"/>
        <end position="125"/>
    </location>
</feature>
<dbReference type="PROSITE" id="PS50111">
    <property type="entry name" value="CHEMOTAXIS_TRANSDUC_2"/>
    <property type="match status" value="1"/>
</dbReference>
<evidence type="ECO:0000256" key="4">
    <source>
        <dbReference type="PROSITE-ProRule" id="PRU00284"/>
    </source>
</evidence>
<protein>
    <submittedName>
        <fullName evidence="9">Methyl-accepting chemotaxis sensory transducer</fullName>
    </submittedName>
</protein>
<dbReference type="GO" id="GO:0004888">
    <property type="term" value="F:transmembrane signaling receptor activity"/>
    <property type="evidence" value="ECO:0007669"/>
    <property type="project" value="InterPro"/>
</dbReference>
<keyword evidence="6" id="KW-0472">Membrane</keyword>
<dbReference type="HOGENOM" id="CLU_000445_107_20_6"/>
<evidence type="ECO:0000256" key="1">
    <source>
        <dbReference type="ARBA" id="ARBA00022481"/>
    </source>
</evidence>
<dbReference type="InterPro" id="IPR051310">
    <property type="entry name" value="MCP_chemotaxis"/>
</dbReference>
<evidence type="ECO:0000259" key="8">
    <source>
        <dbReference type="PROSITE" id="PS50885"/>
    </source>
</evidence>
<evidence type="ECO:0000313" key="9">
    <source>
        <dbReference type="EMBL" id="ABB41989.1"/>
    </source>
</evidence>
<dbReference type="OrthoDB" id="6433966at2"/>
<proteinExistence type="inferred from homology"/>
<evidence type="ECO:0000256" key="5">
    <source>
        <dbReference type="SAM" id="Coils"/>
    </source>
</evidence>
<dbReference type="eggNOG" id="COG0840">
    <property type="taxonomic scope" value="Bacteria"/>
</dbReference>
<keyword evidence="1" id="KW-0488">Methylation</keyword>
<dbReference type="SMART" id="SM00283">
    <property type="entry name" value="MA"/>
    <property type="match status" value="1"/>
</dbReference>
<sequence length="840" mass="93175">MKFFNFISINLRLFINTLLSILFLMSIAYIGWSALSEVRVKATSLSDLQHQQSDRIANFQQSLILTTQLSNEYILSQSQSASQKFNSAIDELKKQTEAMLSVLHAEENQKAIQTLETVLRKYKKATNSNVFLKKEVNNTLEFGIEPTTETLKKATTTLLKTDLATEESTLSEALTSIQKRLNASQLILGKMLSTKNPELIKAFNENGLGDDANSDIETIVSAFDGNFQYMDTLDELVSARDGYQESFSDIKDYMATETDNNGSLISLINEANDIIRQLSSQSQQNTSALINELNVLSNEQIHQLAIISIISLILMILLNLVVVASITRPLHRIKKNIAFISKTGDLKQWTPITGKNELVDMSNSIQELILSFRQITTELQDVGIALSNGEFDKKVEQDYAGDLLTLKDNFNASIHQISDTMTAIQKMSQALNQGNLSFTEPSDQYLGAYRIVIESLNSAMETQMNAIEAVKDVMQMMNKGNFSKRIELNMPGDLSQLKTYLNTSLDKLDEAITHKSYILDHFRQGNFAFEIEGEFEGKLQELKNNMQDMASNISNMLSDVQTASSNAVSGVQEISMGNQDLNERVNKQALAIQNTMNHMQQMVQQINESLSSATTVNNKSTAAKENTLSGVSIVNRMSEAIKEIEGASQEIANFTQVIDDIAFQTNLLALNAAVEAARAGEQGRGFAVVATEVRSLASKSAQAAKSIQAVTQKSLAKVEQGIELSELTKKSFNENAQAIDEISSMMTEMHQSLNHQSHGIEQVNQSLTEINEITQHNASLVEQVTQTSSHIIESVKGVEDQLLHFKLKPNQMFKSLPSANEELESVKEAEVLALLPEKIS</sequence>
<dbReference type="SMART" id="SM00304">
    <property type="entry name" value="HAMP"/>
    <property type="match status" value="2"/>
</dbReference>
<dbReference type="InterPro" id="IPR004089">
    <property type="entry name" value="MCPsignal_dom"/>
</dbReference>
<dbReference type="SMART" id="SM01358">
    <property type="entry name" value="HBM"/>
    <property type="match status" value="1"/>
</dbReference>
<dbReference type="GO" id="GO:0005886">
    <property type="term" value="C:plasma membrane"/>
    <property type="evidence" value="ECO:0007669"/>
    <property type="project" value="TreeGrafter"/>
</dbReference>
<dbReference type="PROSITE" id="PS50885">
    <property type="entry name" value="HAMP"/>
    <property type="match status" value="1"/>
</dbReference>
<dbReference type="InterPro" id="IPR003660">
    <property type="entry name" value="HAMP_dom"/>
</dbReference>
<dbReference type="EMBL" id="CP000109">
    <property type="protein sequence ID" value="ABB41989.1"/>
    <property type="molecule type" value="Genomic_DNA"/>
</dbReference>
<feature type="domain" description="HAMP" evidence="8">
    <location>
        <begin position="461"/>
        <end position="513"/>
    </location>
</feature>
<dbReference type="AlphaFoldDB" id="Q31FT4"/>
<feature type="transmembrane region" description="Helical" evidence="6">
    <location>
        <begin position="12"/>
        <end position="32"/>
    </location>
</feature>
<evidence type="ECO:0000256" key="6">
    <source>
        <dbReference type="SAM" id="Phobius"/>
    </source>
</evidence>
<keyword evidence="6" id="KW-1133">Transmembrane helix</keyword>
<feature type="domain" description="Methyl-accepting transducer" evidence="7">
    <location>
        <begin position="563"/>
        <end position="792"/>
    </location>
</feature>
<dbReference type="Pfam" id="PF00015">
    <property type="entry name" value="MCPsignal"/>
    <property type="match status" value="1"/>
</dbReference>
<dbReference type="PANTHER" id="PTHR43531">
    <property type="entry name" value="PROTEIN ICFG"/>
    <property type="match status" value="1"/>
</dbReference>
<dbReference type="InterPro" id="IPR004090">
    <property type="entry name" value="Chemotax_Me-accpt_rcpt"/>
</dbReference>
<feature type="coiled-coil region" evidence="5">
    <location>
        <begin position="532"/>
        <end position="559"/>
    </location>
</feature>
<keyword evidence="2 4" id="KW-0807">Transducer</keyword>
<feature type="transmembrane region" description="Helical" evidence="6">
    <location>
        <begin position="304"/>
        <end position="326"/>
    </location>
</feature>
<dbReference type="PRINTS" id="PR00260">
    <property type="entry name" value="CHEMTRNSDUCR"/>
</dbReference>
<keyword evidence="5" id="KW-0175">Coiled coil</keyword>
<dbReference type="Gene3D" id="1.20.120.1530">
    <property type="match status" value="1"/>
</dbReference>
<evidence type="ECO:0000259" key="7">
    <source>
        <dbReference type="PROSITE" id="PS50111"/>
    </source>
</evidence>